<dbReference type="CDD" id="cd04093">
    <property type="entry name" value="HBS1_C_III"/>
    <property type="match status" value="1"/>
</dbReference>
<dbReference type="GO" id="GO:0006412">
    <property type="term" value="P:translation"/>
    <property type="evidence" value="ECO:0007669"/>
    <property type="project" value="UniProtKB-KW"/>
</dbReference>
<comment type="catalytic activity">
    <reaction evidence="10">
        <text>GTP + H2O = GDP + phosphate + H(+)</text>
        <dbReference type="Rhea" id="RHEA:19669"/>
        <dbReference type="ChEBI" id="CHEBI:15377"/>
        <dbReference type="ChEBI" id="CHEBI:15378"/>
        <dbReference type="ChEBI" id="CHEBI:37565"/>
        <dbReference type="ChEBI" id="CHEBI:43474"/>
        <dbReference type="ChEBI" id="CHEBI:58189"/>
    </reaction>
    <physiologicalReaction direction="left-to-right" evidence="10">
        <dbReference type="Rhea" id="RHEA:19670"/>
    </physiologicalReaction>
</comment>
<dbReference type="PRINTS" id="PR00315">
    <property type="entry name" value="ELONGATNFCT"/>
</dbReference>
<feature type="region of interest" description="Disordered" evidence="11">
    <location>
        <begin position="220"/>
        <end position="251"/>
    </location>
</feature>
<dbReference type="CDD" id="cd01883">
    <property type="entry name" value="EF1_alpha"/>
    <property type="match status" value="1"/>
</dbReference>
<dbReference type="InterPro" id="IPR009000">
    <property type="entry name" value="Transl_B-barrel_sf"/>
</dbReference>
<dbReference type="Gene3D" id="3.40.50.300">
    <property type="entry name" value="P-loop containing nucleotide triphosphate hydrolases"/>
    <property type="match status" value="1"/>
</dbReference>
<keyword evidence="6" id="KW-0378">Hydrolase</keyword>
<feature type="compositionally biased region" description="Polar residues" evidence="11">
    <location>
        <begin position="808"/>
        <end position="819"/>
    </location>
</feature>
<dbReference type="FunFam" id="2.40.30.10:FF:000035">
    <property type="entry name" value="HBS1-like translational GTPase"/>
    <property type="match status" value="1"/>
</dbReference>
<dbReference type="InterPro" id="IPR050100">
    <property type="entry name" value="TRAFAC_GTPase_members"/>
</dbReference>
<feature type="region of interest" description="Disordered" evidence="11">
    <location>
        <begin position="60"/>
        <end position="82"/>
    </location>
</feature>
<evidence type="ECO:0000256" key="10">
    <source>
        <dbReference type="ARBA" id="ARBA00049117"/>
    </source>
</evidence>
<dbReference type="GO" id="GO:0005737">
    <property type="term" value="C:cytoplasm"/>
    <property type="evidence" value="ECO:0007669"/>
    <property type="project" value="UniProtKB-SubCell"/>
</dbReference>
<dbReference type="SUPFAM" id="SSF50447">
    <property type="entry name" value="Translation proteins"/>
    <property type="match status" value="1"/>
</dbReference>
<dbReference type="Pfam" id="PF22594">
    <property type="entry name" value="GTP-eEF1A_C"/>
    <property type="match status" value="1"/>
</dbReference>
<dbReference type="GO" id="GO:0006417">
    <property type="term" value="P:regulation of translation"/>
    <property type="evidence" value="ECO:0007669"/>
    <property type="project" value="UniProtKB-KW"/>
</dbReference>
<evidence type="ECO:0000313" key="14">
    <source>
        <dbReference type="Proteomes" id="UP000507470"/>
    </source>
</evidence>
<gene>
    <name evidence="13" type="ORF">MCOR_7378</name>
</gene>
<dbReference type="CDD" id="cd16267">
    <property type="entry name" value="HBS1-like_II"/>
    <property type="match status" value="1"/>
</dbReference>
<dbReference type="InterPro" id="IPR027417">
    <property type="entry name" value="P-loop_NTPase"/>
</dbReference>
<keyword evidence="14" id="KW-1185">Reference proteome</keyword>
<accession>A0A6J8AG31</accession>
<protein>
    <submittedName>
        <fullName evidence="13">HBS1</fullName>
    </submittedName>
</protein>
<feature type="domain" description="Tr-type G" evidence="12">
    <location>
        <begin position="914"/>
        <end position="1140"/>
    </location>
</feature>
<feature type="compositionally biased region" description="Basic and acidic residues" evidence="11">
    <location>
        <begin position="145"/>
        <end position="156"/>
    </location>
</feature>
<dbReference type="FunFam" id="2.40.30.10:FF:000020">
    <property type="entry name" value="Translation elongation factor EF-1"/>
    <property type="match status" value="1"/>
</dbReference>
<proteinExistence type="inferred from homology"/>
<dbReference type="GO" id="GO:0005525">
    <property type="term" value="F:GTP binding"/>
    <property type="evidence" value="ECO:0007669"/>
    <property type="project" value="UniProtKB-KW"/>
</dbReference>
<keyword evidence="7" id="KW-0810">Translation regulation</keyword>
<evidence type="ECO:0000256" key="8">
    <source>
        <dbReference type="ARBA" id="ARBA00022917"/>
    </source>
</evidence>
<feature type="compositionally biased region" description="Acidic residues" evidence="11">
    <location>
        <begin position="60"/>
        <end position="72"/>
    </location>
</feature>
<evidence type="ECO:0000256" key="11">
    <source>
        <dbReference type="SAM" id="MobiDB-lite"/>
    </source>
</evidence>
<dbReference type="SUPFAM" id="SSF52540">
    <property type="entry name" value="P-loop containing nucleoside triphosphate hydrolases"/>
    <property type="match status" value="1"/>
</dbReference>
<dbReference type="GO" id="GO:0003924">
    <property type="term" value="F:GTPase activity"/>
    <property type="evidence" value="ECO:0007669"/>
    <property type="project" value="InterPro"/>
</dbReference>
<dbReference type="Proteomes" id="UP000507470">
    <property type="component" value="Unassembled WGS sequence"/>
</dbReference>
<dbReference type="PROSITE" id="PS51722">
    <property type="entry name" value="G_TR_2"/>
    <property type="match status" value="1"/>
</dbReference>
<organism evidence="13 14">
    <name type="scientific">Mytilus coruscus</name>
    <name type="common">Sea mussel</name>
    <dbReference type="NCBI Taxonomy" id="42192"/>
    <lineage>
        <taxon>Eukaryota</taxon>
        <taxon>Metazoa</taxon>
        <taxon>Spiralia</taxon>
        <taxon>Lophotrochozoa</taxon>
        <taxon>Mollusca</taxon>
        <taxon>Bivalvia</taxon>
        <taxon>Autobranchia</taxon>
        <taxon>Pteriomorphia</taxon>
        <taxon>Mytilida</taxon>
        <taxon>Mytiloidea</taxon>
        <taxon>Mytilidae</taxon>
        <taxon>Mytilinae</taxon>
        <taxon>Mytilus</taxon>
    </lineage>
</organism>
<dbReference type="SUPFAM" id="SSF109732">
    <property type="entry name" value="HBS1-like domain"/>
    <property type="match status" value="1"/>
</dbReference>
<name>A0A6J8AG31_MYTCO</name>
<feature type="region of interest" description="Disordered" evidence="11">
    <location>
        <begin position="362"/>
        <end position="382"/>
    </location>
</feature>
<dbReference type="Gene3D" id="2.40.30.10">
    <property type="entry name" value="Translation factors"/>
    <property type="match status" value="2"/>
</dbReference>
<evidence type="ECO:0000256" key="9">
    <source>
        <dbReference type="ARBA" id="ARBA00023134"/>
    </source>
</evidence>
<keyword evidence="3" id="KW-0963">Cytoplasm</keyword>
<evidence type="ECO:0000256" key="6">
    <source>
        <dbReference type="ARBA" id="ARBA00022801"/>
    </source>
</evidence>
<dbReference type="InterPro" id="IPR000795">
    <property type="entry name" value="T_Tr_GTP-bd_dom"/>
</dbReference>
<dbReference type="OrthoDB" id="342024at2759"/>
<feature type="compositionally biased region" description="Polar residues" evidence="11">
    <location>
        <begin position="362"/>
        <end position="380"/>
    </location>
</feature>
<feature type="compositionally biased region" description="Polar residues" evidence="11">
    <location>
        <begin position="554"/>
        <end position="573"/>
    </location>
</feature>
<evidence type="ECO:0000313" key="13">
    <source>
        <dbReference type="EMBL" id="CAC5367497.1"/>
    </source>
</evidence>
<dbReference type="Gene3D" id="1.10.8.10">
    <property type="entry name" value="DNA helicase RuvA subunit, C-terminal domain"/>
    <property type="match status" value="1"/>
</dbReference>
<evidence type="ECO:0000256" key="7">
    <source>
        <dbReference type="ARBA" id="ARBA00022845"/>
    </source>
</evidence>
<evidence type="ECO:0000256" key="4">
    <source>
        <dbReference type="ARBA" id="ARBA00022553"/>
    </source>
</evidence>
<feature type="region of interest" description="Disordered" evidence="11">
    <location>
        <begin position="399"/>
        <end position="422"/>
    </location>
</feature>
<evidence type="ECO:0000259" key="12">
    <source>
        <dbReference type="PROSITE" id="PS51722"/>
    </source>
</evidence>
<dbReference type="FunFam" id="3.40.50.300:FF:000204">
    <property type="entry name" value="Translation elongation factor Tu"/>
    <property type="match status" value="1"/>
</dbReference>
<keyword evidence="4" id="KW-0597">Phosphoprotein</keyword>
<feature type="region of interest" description="Disordered" evidence="11">
    <location>
        <begin position="773"/>
        <end position="819"/>
    </location>
</feature>
<feature type="compositionally biased region" description="Polar residues" evidence="11">
    <location>
        <begin position="220"/>
        <end position="231"/>
    </location>
</feature>
<keyword evidence="8" id="KW-0648">Protein biosynthesis</keyword>
<reference evidence="13 14" key="1">
    <citation type="submission" date="2020-06" db="EMBL/GenBank/DDBJ databases">
        <authorList>
            <person name="Li R."/>
            <person name="Bekaert M."/>
        </authorList>
    </citation>
    <scope>NUCLEOTIDE SEQUENCE [LARGE SCALE GENOMIC DNA]</scope>
    <source>
        <strain evidence="14">wild</strain>
    </source>
</reference>
<dbReference type="Pfam" id="PF00009">
    <property type="entry name" value="GTP_EFTU"/>
    <property type="match status" value="1"/>
</dbReference>
<sequence>MSRHRNVRSMNYEEDFYEDDDYLGHSVEDNYCISPGTAAQFTFNRGERNVNLASYVEEGIPEEDEEESDEDTVLNHSSGTPRLQLNETDQAKLNSCLDEVRNVLGESCPEHIMAQTIVKHKYNIQSTLNELLNQTGTDAPKPQRQPRESRRNRSQGDYDDDFDDFLQSLDTNSPKINFSHNLKQSSGILKYGGSWSSEGSLENISNIALKAKIMNYSSAGSSECLSTTPDGQESGIRKRDKYPSTGSSDCLSCTPDDPSVIELANQNPLSTNLQSSVSKVTNQTTVSTKETLLSELAKQNASRMQLSLSELTGQNVKCTGQPSLSELAKQNSSYSQQSSLSQLAKKNTSLSQLASQNLPLKQPSLSQLANQKTSTKQPSLSEIAEPNLSKTLSLSELTNQNASSIQQPSLSTLASQKETSNLSKVNKTDIKYHVTALEGKLSGVEIGHDTLKGKLTDLTKVHSSGSGKQFSLAELAKDSSTQVKQPSLADLTNSRSIEVSKQPCLAELASSQSTGTLKQPSLAELANLKPNTAKQLSLSDLALPAKQHPCKPLIQSSDQPETPKSTDSQNSGKNITSLAAMSSSNEVKPSQGDNLVYNLGGLKISDLNKESKNISLTDLAGKKIVKSCPKVTQTVKKEKKQFLPQESVEGHDLEVPLPTFSEETVYDVQCDFVKFQASFLGQVLCLYDCNYKANKKRKYSQFSYSHQMKYIKRSCDIMNEIIPFDFTTPSPDDIVRSKQKAAFTRTGEKKINVLFADIVAFATVPPTVILKVPQKGRQSSKSPDKTINSNDKATNSQFNSDKSESLQKSESQTLSNNVKTSLNIDSDKVKMVASNSMDSNLQTGKTDLKTDSGIVTVKSDSKVDTLKVESKTDNLLTPKKDPSLGAIPRSASKAKLQLDPAKMKEEYDKRLAEKDQLNMVVIGHVDAGKSTLMGHLLYQLGEINQRIMHKYEQESKKLGKGSFAFAWVLDETEEERVRGVTMDIAQSRFETPKKVITLLDAPGHKDFIPNMITGTAQADVAILVVNATKGEFETGFELGGQTREHAILARSLGVTQLIVAVNKMDTVDWLETRYNDITKKLGQFLKQVGYKENDISFIPCSGLSGVNLTGRIPEPKLETWYKGSTLEEQIDKFKVVTRSIDKPFRLCVGDIFKGMGSGFSVTGRIVTGSVQPGDRLLVLPSGDYVAVKGLAINDVSFPCAFAGDHVTITITGMDMNNIHVGSMLCDPSSPLKSATRIKAKIVLFNVEIPITKGFMVVFHYQSITEPAVIKRLNSQLNKSTGEVIKNRPKCLVKNMSAVVELEFDRPICLELYKDFKDLGRFMLRYSGHTIAAGLVEEVLKSKSKTDEGVSSSG</sequence>
<dbReference type="InterPro" id="IPR054696">
    <property type="entry name" value="GTP-eEF1A_C"/>
</dbReference>
<evidence type="ECO:0000256" key="5">
    <source>
        <dbReference type="ARBA" id="ARBA00022741"/>
    </source>
</evidence>
<dbReference type="PANTHER" id="PTHR23115">
    <property type="entry name" value="TRANSLATION FACTOR"/>
    <property type="match status" value="1"/>
</dbReference>
<dbReference type="InterPro" id="IPR009001">
    <property type="entry name" value="Transl_elong_EF1A/Init_IF2_C"/>
</dbReference>
<feature type="region of interest" description="Disordered" evidence="11">
    <location>
        <begin position="550"/>
        <end position="573"/>
    </location>
</feature>
<dbReference type="InterPro" id="IPR037189">
    <property type="entry name" value="HBS1-like_N_sf"/>
</dbReference>
<dbReference type="Pfam" id="PF08938">
    <property type="entry name" value="HBS1_N"/>
    <property type="match status" value="1"/>
</dbReference>
<evidence type="ECO:0000256" key="2">
    <source>
        <dbReference type="ARBA" id="ARBA00007249"/>
    </source>
</evidence>
<evidence type="ECO:0000256" key="1">
    <source>
        <dbReference type="ARBA" id="ARBA00004496"/>
    </source>
</evidence>
<keyword evidence="5" id="KW-0547">Nucleotide-binding</keyword>
<comment type="subcellular location">
    <subcellularLocation>
        <location evidence="1">Cytoplasm</location>
    </subcellularLocation>
</comment>
<feature type="compositionally biased region" description="Polar residues" evidence="11">
    <location>
        <begin position="776"/>
        <end position="800"/>
    </location>
</feature>
<keyword evidence="9" id="KW-0342">GTP-binding</keyword>
<feature type="region of interest" description="Disordered" evidence="11">
    <location>
        <begin position="134"/>
        <end position="161"/>
    </location>
</feature>
<dbReference type="EMBL" id="CACVKT020001362">
    <property type="protein sequence ID" value="CAC5367497.1"/>
    <property type="molecule type" value="Genomic_DNA"/>
</dbReference>
<dbReference type="InterPro" id="IPR015033">
    <property type="entry name" value="HBS1-like_N"/>
</dbReference>
<comment type="similarity">
    <text evidence="2">Belongs to the TRAFAC class translation factor GTPase superfamily. Classic translation factor GTPase family. EF-Tu/EF-1A subfamily.</text>
</comment>
<dbReference type="SUPFAM" id="SSF50465">
    <property type="entry name" value="EF-Tu/eEF-1alpha/eIF2-gamma C-terminal domain"/>
    <property type="match status" value="1"/>
</dbReference>
<evidence type="ECO:0000256" key="3">
    <source>
        <dbReference type="ARBA" id="ARBA00022490"/>
    </source>
</evidence>